<evidence type="ECO:0000313" key="5">
    <source>
        <dbReference type="Proteomes" id="UP000235145"/>
    </source>
</evidence>
<comment type="caution">
    <text evidence="4">The sequence shown here is derived from an EMBL/GenBank/DDBJ whole genome shotgun (WGS) entry which is preliminary data.</text>
</comment>
<feature type="region of interest" description="Disordered" evidence="2">
    <location>
        <begin position="1"/>
        <end position="31"/>
    </location>
</feature>
<dbReference type="EMBL" id="NBSK02000008">
    <property type="protein sequence ID" value="KAJ0190845.1"/>
    <property type="molecule type" value="Genomic_DNA"/>
</dbReference>
<accession>A0A9R1UQ08</accession>
<protein>
    <recommendedName>
        <fullName evidence="3">SWIM-type domain-containing protein</fullName>
    </recommendedName>
</protein>
<dbReference type="GO" id="GO:0008270">
    <property type="term" value="F:zinc ion binding"/>
    <property type="evidence" value="ECO:0007669"/>
    <property type="project" value="UniProtKB-KW"/>
</dbReference>
<gene>
    <name evidence="4" type="ORF">LSAT_V11C800389830</name>
</gene>
<dbReference type="Pfam" id="PF10551">
    <property type="entry name" value="MULE"/>
    <property type="match status" value="1"/>
</dbReference>
<name>A0A9R1UQ08_LACSA</name>
<feature type="compositionally biased region" description="Basic residues" evidence="2">
    <location>
        <begin position="9"/>
        <end position="20"/>
    </location>
</feature>
<dbReference type="PANTHER" id="PTHR31973:SF187">
    <property type="entry name" value="MUTATOR TRANSPOSASE MUDRA PROTEIN"/>
    <property type="match status" value="1"/>
</dbReference>
<keyword evidence="1" id="KW-0863">Zinc-finger</keyword>
<feature type="compositionally biased region" description="Basic residues" evidence="2">
    <location>
        <begin position="768"/>
        <end position="779"/>
    </location>
</feature>
<proteinExistence type="predicted"/>
<evidence type="ECO:0000256" key="2">
    <source>
        <dbReference type="SAM" id="MobiDB-lite"/>
    </source>
</evidence>
<keyword evidence="1" id="KW-0862">Zinc</keyword>
<dbReference type="InterPro" id="IPR007527">
    <property type="entry name" value="Znf_SWIM"/>
</dbReference>
<feature type="domain" description="SWIM-type" evidence="3">
    <location>
        <begin position="555"/>
        <end position="587"/>
    </location>
</feature>
<keyword evidence="5" id="KW-1185">Reference proteome</keyword>
<dbReference type="InterPro" id="IPR018289">
    <property type="entry name" value="MULE_transposase_dom"/>
</dbReference>
<evidence type="ECO:0000256" key="1">
    <source>
        <dbReference type="PROSITE-ProRule" id="PRU00325"/>
    </source>
</evidence>
<feature type="compositionally biased region" description="Basic residues" evidence="2">
    <location>
        <begin position="788"/>
        <end position="801"/>
    </location>
</feature>
<organism evidence="4 5">
    <name type="scientific">Lactuca sativa</name>
    <name type="common">Garden lettuce</name>
    <dbReference type="NCBI Taxonomy" id="4236"/>
    <lineage>
        <taxon>Eukaryota</taxon>
        <taxon>Viridiplantae</taxon>
        <taxon>Streptophyta</taxon>
        <taxon>Embryophyta</taxon>
        <taxon>Tracheophyta</taxon>
        <taxon>Spermatophyta</taxon>
        <taxon>Magnoliopsida</taxon>
        <taxon>eudicotyledons</taxon>
        <taxon>Gunneridae</taxon>
        <taxon>Pentapetalae</taxon>
        <taxon>asterids</taxon>
        <taxon>campanulids</taxon>
        <taxon>Asterales</taxon>
        <taxon>Asteraceae</taxon>
        <taxon>Cichorioideae</taxon>
        <taxon>Cichorieae</taxon>
        <taxon>Lactucinae</taxon>
        <taxon>Lactuca</taxon>
    </lineage>
</organism>
<dbReference type="AlphaFoldDB" id="A0A9R1UQ08"/>
<evidence type="ECO:0000259" key="3">
    <source>
        <dbReference type="PROSITE" id="PS50966"/>
    </source>
</evidence>
<sequence length="980" mass="111350">MNQMASTSRTKKPKGPKLPKKTYLPDSDSDEDAFDFSFLDFSEETFKAPSRLCDDQFLNLLSIDGIVDDGDIPGVQQKEHAHLDEDNEDVGVEYRVHDPNVDWKEMRPRLGDCYESAAQLRFDLTNYTVHGGVKVIAKCGSGTRDSNDNNKMQCPFRVAARWKYNERTFQIKFCNEMHLCARNYHFGSLVTSSWLAKHYLKDVIMKPKMTLLEIQVDVLQRFLVSVSLGQCQRARTTTMGMIEGKLEDHYAKIWDYAAAIRLSNPGTTCLVGVESNLGFNYFKRFYVGFKAFRDGWSRGCRRVIGLDGSFLKGQVKGEILTTIGRDADNHVYPIAWVVVNVENKDNWTWFIDNLDLGAGNGLVVISDQHKAVADLLPNVEHRQCARHIFANFRKKFTGLELKSLLWEAAMSTMEGDFLAKMEKIKKITEIGYNYLMARKPETWCRAFFSHGYACEAVENGVAECFNAMIKQIRKKPIITMLEEISILLMKRFFHQGQEATKWRGNYGPNIQVKLNEFGKDMSFYWHVSKNIKYVFICVLCLFCDVFETRYGYNGYKFDLANHTCTCKLWMLLCIPCVHSQAAINYVHKDPSEFISSWFHKDKYVATYSQNIQPVGGSNLWPVTEFIKPLPPLVRRMHGRPKVNRVKHASESKDAKYPSQRLKVTRTVRCENCQQLGHNKISCTNDEVPKPPVPKRKIGRPRKDGGGQPVFDQFPPVDPAIPRSDVSPPIDSGCGDQVSGPDVPRSDVTPPPVSESGNQVGGPNISPLKRTKMMARRGGKTKVSGSRNKTPKKTPNGKKHKSNAKEDVSLTCDEDFVDLFTYAPNGKQGMSQATEDVQEQEHDDNEVKVSERVTLQELLMSGYTHADAVAAMKEVYGEVEEQRIEEKEAKEGVEDREVEEEEVEGIQVEQEEVEGIVVEEEGVEETEVGATVLPSRRCYGAYNFHWEKKRKPSERIRKLKLRKMVEDVNGGGSSKTPWVLE</sequence>
<dbReference type="Proteomes" id="UP000235145">
    <property type="component" value="Unassembled WGS sequence"/>
</dbReference>
<dbReference type="PROSITE" id="PS50966">
    <property type="entry name" value="ZF_SWIM"/>
    <property type="match status" value="1"/>
</dbReference>
<evidence type="ECO:0000313" key="4">
    <source>
        <dbReference type="EMBL" id="KAJ0190845.1"/>
    </source>
</evidence>
<dbReference type="PANTHER" id="PTHR31973">
    <property type="entry name" value="POLYPROTEIN, PUTATIVE-RELATED"/>
    <property type="match status" value="1"/>
</dbReference>
<keyword evidence="1" id="KW-0479">Metal-binding</keyword>
<reference evidence="4 5" key="1">
    <citation type="journal article" date="2017" name="Nat. Commun.">
        <title>Genome assembly with in vitro proximity ligation data and whole-genome triplication in lettuce.</title>
        <authorList>
            <person name="Reyes-Chin-Wo S."/>
            <person name="Wang Z."/>
            <person name="Yang X."/>
            <person name="Kozik A."/>
            <person name="Arikit S."/>
            <person name="Song C."/>
            <person name="Xia L."/>
            <person name="Froenicke L."/>
            <person name="Lavelle D.O."/>
            <person name="Truco M.J."/>
            <person name="Xia R."/>
            <person name="Zhu S."/>
            <person name="Xu C."/>
            <person name="Xu H."/>
            <person name="Xu X."/>
            <person name="Cox K."/>
            <person name="Korf I."/>
            <person name="Meyers B.C."/>
            <person name="Michelmore R.W."/>
        </authorList>
    </citation>
    <scope>NUCLEOTIDE SEQUENCE [LARGE SCALE GENOMIC DNA]</scope>
    <source>
        <strain evidence="5">cv. Salinas</strain>
        <tissue evidence="4">Seedlings</tissue>
    </source>
</reference>
<feature type="region of interest" description="Disordered" evidence="2">
    <location>
        <begin position="680"/>
        <end position="804"/>
    </location>
</feature>